<reference evidence="7" key="1">
    <citation type="journal article" date="2022" name="bioRxiv">
        <title>Deciphering the potential niche of two novel black yeast fungi from a biological soil crust based on their genomes, phenotypes, and melanin regulation.</title>
        <authorList>
            <consortium name="DOE Joint Genome Institute"/>
            <person name="Carr E.C."/>
            <person name="Barton Q."/>
            <person name="Grambo S."/>
            <person name="Sullivan M."/>
            <person name="Renfro C.M."/>
            <person name="Kuo A."/>
            <person name="Pangilinan J."/>
            <person name="Lipzen A."/>
            <person name="Keymanesh K."/>
            <person name="Savage E."/>
            <person name="Barry K."/>
            <person name="Grigoriev I.V."/>
            <person name="Riekhof W.R."/>
            <person name="Harris S.S."/>
        </authorList>
    </citation>
    <scope>NUCLEOTIDE SEQUENCE</scope>
    <source>
        <strain evidence="7">JF 03-4F</strain>
    </source>
</reference>
<evidence type="ECO:0000256" key="5">
    <source>
        <dbReference type="PROSITE-ProRule" id="PRU01016"/>
    </source>
</evidence>
<dbReference type="GO" id="GO:0003677">
    <property type="term" value="F:DNA binding"/>
    <property type="evidence" value="ECO:0007669"/>
    <property type="project" value="TreeGrafter"/>
</dbReference>
<evidence type="ECO:0000256" key="3">
    <source>
        <dbReference type="ARBA" id="ARBA00022679"/>
    </source>
</evidence>
<dbReference type="InterPro" id="IPR018117">
    <property type="entry name" value="C5_DNA_meth_AS"/>
</dbReference>
<proteinExistence type="inferred from homology"/>
<dbReference type="GO" id="GO:0032259">
    <property type="term" value="P:methylation"/>
    <property type="evidence" value="ECO:0007669"/>
    <property type="project" value="UniProtKB-KW"/>
</dbReference>
<dbReference type="Pfam" id="PF00145">
    <property type="entry name" value="DNA_methylase"/>
    <property type="match status" value="2"/>
</dbReference>
<evidence type="ECO:0000256" key="1">
    <source>
        <dbReference type="ARBA" id="ARBA00011975"/>
    </source>
</evidence>
<gene>
    <name evidence="7" type="ORF">EDD36DRAFT_496842</name>
</gene>
<comment type="caution">
    <text evidence="7">The sequence shown here is derived from an EMBL/GenBank/DDBJ whole genome shotgun (WGS) entry which is preliminary data.</text>
</comment>
<dbReference type="PROSITE" id="PS00094">
    <property type="entry name" value="C5_MTASE_1"/>
    <property type="match status" value="1"/>
</dbReference>
<accession>A0AAN6IDW1</accession>
<dbReference type="SUPFAM" id="SSF53335">
    <property type="entry name" value="S-adenosyl-L-methionine-dependent methyltransferases"/>
    <property type="match status" value="1"/>
</dbReference>
<dbReference type="PANTHER" id="PTHR10629:SF52">
    <property type="entry name" value="DNA (CYTOSINE-5)-METHYLTRANSFERASE 1"/>
    <property type="match status" value="1"/>
</dbReference>
<dbReference type="InterPro" id="IPR001525">
    <property type="entry name" value="C5_MeTfrase"/>
</dbReference>
<feature type="active site" evidence="5">
    <location>
        <position position="343"/>
    </location>
</feature>
<dbReference type="EMBL" id="MU404355">
    <property type="protein sequence ID" value="KAI1611994.1"/>
    <property type="molecule type" value="Genomic_DNA"/>
</dbReference>
<sequence length="576" mass="65228">MLQTATLLRYNPSRSRGRSRSPTRDSSNAFRDRPDQARPPSTFSPSPEQHRTRQKTFIDLTRPDEEGSQSRPYDLTIDDHVRRSDQTRDFELKDGTFMRVTSRETDEHQQKWIIGRRLINQNTPDLLMPESRTPKELVWTSFCDNSAREYERESRVPAADARRKCKIVFTNVPHAMLNINHVQNAPDNLFFCRWQRMTTTEDTVKGNQNMAGRTEHIHIADADVEIIELRHGMSQTARMAPAELRRGFRGRGNCDVGGRSSSGAYTYADFFCGTGGASQGAHDAGLAFRLALDKDKDAIRTYSRNFARPGLDIQSADISNFITKYPAVRGGFVVDIVHASPPCQPFSRANTTPNAANDAMNLATFTTVRDILEICKPRVVTLEEADGLTDGKNRDYLRLLLSCFIEFGYSVQWRVVEMERYGVPQSRKRFVLIASGPGEKLSPFPAPTHGLQPGLHPPPTIRQAIRKIPYHPRLHNIAATRLFDPPKSQLSWDKVTGTITCNGGAAKVYHPRGRRKYTMRELLALQTFPASFDFPRENPPTKTLMRRQIGNAVPPAFSRVLFETVRDALKENDVKE</sequence>
<dbReference type="PRINTS" id="PR00105">
    <property type="entry name" value="C5METTRFRASE"/>
</dbReference>
<dbReference type="GO" id="GO:0003886">
    <property type="term" value="F:DNA (cytosine-5-)-methyltransferase activity"/>
    <property type="evidence" value="ECO:0007669"/>
    <property type="project" value="UniProtKB-EC"/>
</dbReference>
<dbReference type="AlphaFoldDB" id="A0AAN6IDW1"/>
<evidence type="ECO:0000256" key="6">
    <source>
        <dbReference type="SAM" id="MobiDB-lite"/>
    </source>
</evidence>
<protein>
    <recommendedName>
        <fullName evidence="1">DNA (cytosine-5-)-methyltransferase</fullName>
        <ecNumber evidence="1">2.1.1.37</ecNumber>
    </recommendedName>
</protein>
<evidence type="ECO:0000256" key="2">
    <source>
        <dbReference type="ARBA" id="ARBA00022603"/>
    </source>
</evidence>
<comment type="similarity">
    <text evidence="5">Belongs to the class I-like SAM-binding methyltransferase superfamily. C5-methyltransferase family.</text>
</comment>
<keyword evidence="3 5" id="KW-0808">Transferase</keyword>
<evidence type="ECO:0000313" key="7">
    <source>
        <dbReference type="EMBL" id="KAI1611994.1"/>
    </source>
</evidence>
<organism evidence="7 8">
    <name type="scientific">Exophiala viscosa</name>
    <dbReference type="NCBI Taxonomy" id="2486360"/>
    <lineage>
        <taxon>Eukaryota</taxon>
        <taxon>Fungi</taxon>
        <taxon>Dikarya</taxon>
        <taxon>Ascomycota</taxon>
        <taxon>Pezizomycotina</taxon>
        <taxon>Eurotiomycetes</taxon>
        <taxon>Chaetothyriomycetidae</taxon>
        <taxon>Chaetothyriales</taxon>
        <taxon>Herpotrichiellaceae</taxon>
        <taxon>Exophiala</taxon>
    </lineage>
</organism>
<name>A0AAN6IDW1_9EURO</name>
<evidence type="ECO:0000313" key="8">
    <source>
        <dbReference type="Proteomes" id="UP001203852"/>
    </source>
</evidence>
<dbReference type="Gene3D" id="3.40.50.150">
    <property type="entry name" value="Vaccinia Virus protein VP39"/>
    <property type="match status" value="1"/>
</dbReference>
<dbReference type="InterPro" id="IPR029063">
    <property type="entry name" value="SAM-dependent_MTases_sf"/>
</dbReference>
<dbReference type="PROSITE" id="PS51679">
    <property type="entry name" value="SAM_MT_C5"/>
    <property type="match status" value="1"/>
</dbReference>
<dbReference type="GO" id="GO:0044027">
    <property type="term" value="P:negative regulation of gene expression via chromosomal CpG island methylation"/>
    <property type="evidence" value="ECO:0007669"/>
    <property type="project" value="TreeGrafter"/>
</dbReference>
<keyword evidence="8" id="KW-1185">Reference proteome</keyword>
<dbReference type="Gene3D" id="3.90.120.10">
    <property type="entry name" value="DNA Methylase, subunit A, domain 2"/>
    <property type="match status" value="1"/>
</dbReference>
<dbReference type="InterPro" id="IPR050390">
    <property type="entry name" value="C5-Methyltransferase"/>
</dbReference>
<dbReference type="EC" id="2.1.1.37" evidence="1"/>
<dbReference type="PANTHER" id="PTHR10629">
    <property type="entry name" value="CYTOSINE-SPECIFIC METHYLTRANSFERASE"/>
    <property type="match status" value="1"/>
</dbReference>
<keyword evidence="2 5" id="KW-0489">Methyltransferase</keyword>
<keyword evidence="4 5" id="KW-0949">S-adenosyl-L-methionine</keyword>
<evidence type="ECO:0000256" key="4">
    <source>
        <dbReference type="ARBA" id="ARBA00022691"/>
    </source>
</evidence>
<dbReference type="GO" id="GO:0005634">
    <property type="term" value="C:nucleus"/>
    <property type="evidence" value="ECO:0007669"/>
    <property type="project" value="TreeGrafter"/>
</dbReference>
<feature type="region of interest" description="Disordered" evidence="6">
    <location>
        <begin position="1"/>
        <end position="75"/>
    </location>
</feature>
<dbReference type="Proteomes" id="UP001203852">
    <property type="component" value="Unassembled WGS sequence"/>
</dbReference>